<dbReference type="Gene3D" id="3.30.565.10">
    <property type="entry name" value="Histidine kinase-like ATPase, C-terminal domain"/>
    <property type="match status" value="1"/>
</dbReference>
<dbReference type="PANTHER" id="PTHR43065">
    <property type="entry name" value="SENSOR HISTIDINE KINASE"/>
    <property type="match status" value="1"/>
</dbReference>
<feature type="domain" description="PAS" evidence="14">
    <location>
        <begin position="6"/>
        <end position="76"/>
    </location>
</feature>
<evidence type="ECO:0000259" key="13">
    <source>
        <dbReference type="PROSITE" id="PS50110"/>
    </source>
</evidence>
<feature type="domain" description="Response regulatory" evidence="13">
    <location>
        <begin position="392"/>
        <end position="507"/>
    </location>
</feature>
<dbReference type="AlphaFoldDB" id="A0AAX3LL24"/>
<sequence>MKINDESPVLLALLDAAVDAMVVADHAGNILRVNKAAATLFGHPVEDLVGQNVRMLMPGDMAVQHDGFLRHHLETGEKRIIGVGRDVEGLRADGSIFPLHLSVGRADISGEVAFVGIMHDLSRRKAAEEATARSQRMDAIGQMTGGIAHDFNNLLTVVIGNLELLEMSETSAKSGALISDALEAAEIGADLTSRLMVFARKTTLNAAEIDLNAEVSKAVAMLKRTIGAHIAVETGFAEDLWQTKVDATQLQTAVLNIALNAQDAMPSGGKITLETRNMQLDDTYVAQEIGIDMGNYIRLSIADTGEGMSAETRTRAMEPFFSTKPVGQGTGLGLSMVYGFIKQSGGHIAIYSELGKGTTISLYFPALVDGTSTRTASSDAPEPHAGIGTGLRVLLVEDDPMVLRLSERRLESLGFDCVTATTGDAAWDILQDRDDIDVVFTDLVMPGELSGHALAKRVAAEMPDLRILITSGFSENVLRGEEESHAFALLRKPYRQADLAEAFRALLRD</sequence>
<dbReference type="InterPro" id="IPR005467">
    <property type="entry name" value="His_kinase_dom"/>
</dbReference>
<evidence type="ECO:0000256" key="10">
    <source>
        <dbReference type="ARBA" id="ARBA00070616"/>
    </source>
</evidence>
<dbReference type="SUPFAM" id="SSF55874">
    <property type="entry name" value="ATPase domain of HSP90 chaperone/DNA topoisomerase II/histidine kinase"/>
    <property type="match status" value="1"/>
</dbReference>
<gene>
    <name evidence="15" type="ORF">PL336_09340</name>
</gene>
<evidence type="ECO:0000313" key="16">
    <source>
        <dbReference type="Proteomes" id="UP001210770"/>
    </source>
</evidence>
<dbReference type="RefSeq" id="WP_271687294.1">
    <property type="nucleotide sequence ID" value="NZ_CP116423.1"/>
</dbReference>
<comment type="catalytic activity">
    <reaction evidence="1">
        <text>ATP + protein L-histidine = ADP + protein N-phospho-L-histidine.</text>
        <dbReference type="EC" id="2.7.13.3"/>
    </reaction>
</comment>
<dbReference type="Pfam" id="PF00989">
    <property type="entry name" value="PAS"/>
    <property type="match status" value="1"/>
</dbReference>
<evidence type="ECO:0000259" key="14">
    <source>
        <dbReference type="PROSITE" id="PS50112"/>
    </source>
</evidence>
<dbReference type="InterPro" id="IPR036890">
    <property type="entry name" value="HATPase_C_sf"/>
</dbReference>
<feature type="domain" description="Histidine kinase" evidence="12">
    <location>
        <begin position="146"/>
        <end position="368"/>
    </location>
</feature>
<evidence type="ECO:0000256" key="2">
    <source>
        <dbReference type="ARBA" id="ARBA00012438"/>
    </source>
</evidence>
<keyword evidence="6" id="KW-0418">Kinase</keyword>
<keyword evidence="5" id="KW-0547">Nucleotide-binding</keyword>
<dbReference type="FunFam" id="3.30.450.20:FF:000060">
    <property type="entry name" value="Sensor protein FixL"/>
    <property type="match status" value="1"/>
</dbReference>
<comment type="function">
    <text evidence="9">Putative oxygen sensor; modulates the activity of FixJ, a transcriptional activator of nitrogen fixation fixK gene. FixL probably acts as a kinase that phosphorylates FixJ.</text>
</comment>
<keyword evidence="8" id="KW-0902">Two-component regulatory system</keyword>
<organism evidence="15 16">
    <name type="scientific">Sulfitobacter faviae</name>
    <dbReference type="NCBI Taxonomy" id="1775881"/>
    <lineage>
        <taxon>Bacteria</taxon>
        <taxon>Pseudomonadati</taxon>
        <taxon>Pseudomonadota</taxon>
        <taxon>Alphaproteobacteria</taxon>
        <taxon>Rhodobacterales</taxon>
        <taxon>Roseobacteraceae</taxon>
        <taxon>Sulfitobacter</taxon>
    </lineage>
</organism>
<proteinExistence type="predicted"/>
<dbReference type="PANTHER" id="PTHR43065:SF49">
    <property type="entry name" value="HISTIDINE KINASE"/>
    <property type="match status" value="1"/>
</dbReference>
<dbReference type="CDD" id="cd00130">
    <property type="entry name" value="PAS"/>
    <property type="match status" value="1"/>
</dbReference>
<reference evidence="15" key="1">
    <citation type="submission" date="2023-01" db="EMBL/GenBank/DDBJ databases">
        <title>Comparative genomic analysis of cold water coral derived Sulfitobacter faviae: insights into their metabolism and habitat adaptation.</title>
        <authorList>
            <person name="Guo Y."/>
            <person name="Lin S."/>
            <person name="Huang Z."/>
            <person name="Tang K."/>
            <person name="Wang X."/>
        </authorList>
    </citation>
    <scope>NUCLEOTIDE SEQUENCE</scope>
    <source>
        <strain evidence="15">SCSIO W_1865</strain>
    </source>
</reference>
<dbReference type="InterPro" id="IPR003661">
    <property type="entry name" value="HisK_dim/P_dom"/>
</dbReference>
<evidence type="ECO:0000256" key="8">
    <source>
        <dbReference type="ARBA" id="ARBA00023012"/>
    </source>
</evidence>
<dbReference type="InterPro" id="IPR013767">
    <property type="entry name" value="PAS_fold"/>
</dbReference>
<evidence type="ECO:0000256" key="3">
    <source>
        <dbReference type="ARBA" id="ARBA00022553"/>
    </source>
</evidence>
<dbReference type="InterPro" id="IPR001789">
    <property type="entry name" value="Sig_transdc_resp-reg_receiver"/>
</dbReference>
<dbReference type="SMART" id="SM00448">
    <property type="entry name" value="REC"/>
    <property type="match status" value="1"/>
</dbReference>
<dbReference type="PROSITE" id="PS50109">
    <property type="entry name" value="HIS_KIN"/>
    <property type="match status" value="1"/>
</dbReference>
<keyword evidence="4" id="KW-0808">Transferase</keyword>
<dbReference type="GO" id="GO:0000155">
    <property type="term" value="F:phosphorelay sensor kinase activity"/>
    <property type="evidence" value="ECO:0007669"/>
    <property type="project" value="InterPro"/>
</dbReference>
<dbReference type="NCBIfam" id="TIGR00229">
    <property type="entry name" value="sensory_box"/>
    <property type="match status" value="1"/>
</dbReference>
<protein>
    <recommendedName>
        <fullName evidence="10">Sensor protein FixL</fullName>
        <ecNumber evidence="2">2.7.13.3</ecNumber>
    </recommendedName>
</protein>
<keyword evidence="7" id="KW-0067">ATP-binding</keyword>
<dbReference type="PRINTS" id="PR00344">
    <property type="entry name" value="BCTRLSENSOR"/>
</dbReference>
<dbReference type="SMART" id="SM00387">
    <property type="entry name" value="HATPase_c"/>
    <property type="match status" value="1"/>
</dbReference>
<dbReference type="Gene3D" id="3.30.450.20">
    <property type="entry name" value="PAS domain"/>
    <property type="match status" value="1"/>
</dbReference>
<feature type="modified residue" description="4-aspartylphosphate" evidence="11">
    <location>
        <position position="442"/>
    </location>
</feature>
<evidence type="ECO:0000256" key="5">
    <source>
        <dbReference type="ARBA" id="ARBA00022741"/>
    </source>
</evidence>
<dbReference type="Pfam" id="PF00512">
    <property type="entry name" value="HisKA"/>
    <property type="match status" value="1"/>
</dbReference>
<dbReference type="EMBL" id="CP116423">
    <property type="protein sequence ID" value="WCE69013.1"/>
    <property type="molecule type" value="Genomic_DNA"/>
</dbReference>
<dbReference type="InterPro" id="IPR003594">
    <property type="entry name" value="HATPase_dom"/>
</dbReference>
<evidence type="ECO:0000313" key="15">
    <source>
        <dbReference type="EMBL" id="WCE69013.1"/>
    </source>
</evidence>
<dbReference type="InterPro" id="IPR035965">
    <property type="entry name" value="PAS-like_dom_sf"/>
</dbReference>
<dbReference type="SUPFAM" id="SSF47384">
    <property type="entry name" value="Homodimeric domain of signal transducing histidine kinase"/>
    <property type="match status" value="1"/>
</dbReference>
<dbReference type="InterPro" id="IPR004358">
    <property type="entry name" value="Sig_transdc_His_kin-like_C"/>
</dbReference>
<dbReference type="GO" id="GO:0006355">
    <property type="term" value="P:regulation of DNA-templated transcription"/>
    <property type="evidence" value="ECO:0007669"/>
    <property type="project" value="InterPro"/>
</dbReference>
<dbReference type="SUPFAM" id="SSF52172">
    <property type="entry name" value="CheY-like"/>
    <property type="match status" value="1"/>
</dbReference>
<dbReference type="SUPFAM" id="SSF55785">
    <property type="entry name" value="PYP-like sensor domain (PAS domain)"/>
    <property type="match status" value="1"/>
</dbReference>
<evidence type="ECO:0000256" key="11">
    <source>
        <dbReference type="PROSITE-ProRule" id="PRU00169"/>
    </source>
</evidence>
<dbReference type="InterPro" id="IPR011006">
    <property type="entry name" value="CheY-like_superfamily"/>
</dbReference>
<dbReference type="PROSITE" id="PS50112">
    <property type="entry name" value="PAS"/>
    <property type="match status" value="1"/>
</dbReference>
<dbReference type="InterPro" id="IPR036097">
    <property type="entry name" value="HisK_dim/P_sf"/>
</dbReference>
<evidence type="ECO:0000256" key="1">
    <source>
        <dbReference type="ARBA" id="ARBA00000085"/>
    </source>
</evidence>
<dbReference type="CDD" id="cd00082">
    <property type="entry name" value="HisKA"/>
    <property type="match status" value="1"/>
</dbReference>
<dbReference type="PROSITE" id="PS50110">
    <property type="entry name" value="RESPONSE_REGULATORY"/>
    <property type="match status" value="1"/>
</dbReference>
<dbReference type="EC" id="2.7.13.3" evidence="2"/>
<dbReference type="Pfam" id="PF00072">
    <property type="entry name" value="Response_reg"/>
    <property type="match status" value="1"/>
</dbReference>
<dbReference type="SMART" id="SM00091">
    <property type="entry name" value="PAS"/>
    <property type="match status" value="1"/>
</dbReference>
<keyword evidence="3 11" id="KW-0597">Phosphoprotein</keyword>
<evidence type="ECO:0000259" key="12">
    <source>
        <dbReference type="PROSITE" id="PS50109"/>
    </source>
</evidence>
<dbReference type="Pfam" id="PF02518">
    <property type="entry name" value="HATPase_c"/>
    <property type="match status" value="1"/>
</dbReference>
<dbReference type="Gene3D" id="3.40.50.2300">
    <property type="match status" value="1"/>
</dbReference>
<dbReference type="Proteomes" id="UP001210770">
    <property type="component" value="Chromosome"/>
</dbReference>
<accession>A0AAX3LL24</accession>
<evidence type="ECO:0000256" key="4">
    <source>
        <dbReference type="ARBA" id="ARBA00022679"/>
    </source>
</evidence>
<evidence type="ECO:0000256" key="6">
    <source>
        <dbReference type="ARBA" id="ARBA00022777"/>
    </source>
</evidence>
<dbReference type="SMART" id="SM00388">
    <property type="entry name" value="HisKA"/>
    <property type="match status" value="1"/>
</dbReference>
<name>A0AAX3LL24_9RHOB</name>
<dbReference type="InterPro" id="IPR000014">
    <property type="entry name" value="PAS"/>
</dbReference>
<evidence type="ECO:0000256" key="9">
    <source>
        <dbReference type="ARBA" id="ARBA00059827"/>
    </source>
</evidence>
<evidence type="ECO:0000256" key="7">
    <source>
        <dbReference type="ARBA" id="ARBA00022840"/>
    </source>
</evidence>
<dbReference type="Gene3D" id="1.10.287.130">
    <property type="match status" value="1"/>
</dbReference>
<dbReference type="GO" id="GO:0005524">
    <property type="term" value="F:ATP binding"/>
    <property type="evidence" value="ECO:0007669"/>
    <property type="project" value="UniProtKB-KW"/>
</dbReference>